<dbReference type="RefSeq" id="WP_213536577.1">
    <property type="nucleotide sequence ID" value="NZ_BOVQ01000008.1"/>
</dbReference>
<evidence type="ECO:0000256" key="7">
    <source>
        <dbReference type="ARBA" id="ARBA00022840"/>
    </source>
</evidence>
<evidence type="ECO:0000256" key="3">
    <source>
        <dbReference type="ARBA" id="ARBA00022763"/>
    </source>
</evidence>
<comment type="caution">
    <text evidence="12">The sequence shown here is derived from an EMBL/GenBank/DDBJ whole genome shotgun (WGS) entry which is preliminary data.</text>
</comment>
<dbReference type="Pfam" id="PF21445">
    <property type="entry name" value="ADDB_N"/>
    <property type="match status" value="1"/>
</dbReference>
<dbReference type="SUPFAM" id="SSF52540">
    <property type="entry name" value="P-loop containing nucleoside triphosphate hydrolases"/>
    <property type="match status" value="1"/>
</dbReference>
<dbReference type="InterPro" id="IPR027417">
    <property type="entry name" value="P-loop_NTPase"/>
</dbReference>
<evidence type="ECO:0000256" key="2">
    <source>
        <dbReference type="ARBA" id="ARBA00022741"/>
    </source>
</evidence>
<name>A0ABV9JBI7_9LACT</name>
<dbReference type="PANTHER" id="PTHR30591:SF1">
    <property type="entry name" value="RECBCD ENZYME SUBUNIT RECC"/>
    <property type="match status" value="1"/>
</dbReference>
<dbReference type="InterPro" id="IPR011604">
    <property type="entry name" value="PDDEXK-like_dom_sf"/>
</dbReference>
<evidence type="ECO:0000256" key="1">
    <source>
        <dbReference type="ARBA" id="ARBA00022722"/>
    </source>
</evidence>
<proteinExistence type="predicted"/>
<dbReference type="InterPro" id="IPR049035">
    <property type="entry name" value="ADDB_N"/>
</dbReference>
<dbReference type="Proteomes" id="UP001595987">
    <property type="component" value="Unassembled WGS sequence"/>
</dbReference>
<evidence type="ECO:0000313" key="12">
    <source>
        <dbReference type="EMBL" id="MFC4651637.1"/>
    </source>
</evidence>
<organism evidence="12 13">
    <name type="scientific">Lactococcus nasutitermitis</name>
    <dbReference type="NCBI Taxonomy" id="1652957"/>
    <lineage>
        <taxon>Bacteria</taxon>
        <taxon>Bacillati</taxon>
        <taxon>Bacillota</taxon>
        <taxon>Bacilli</taxon>
        <taxon>Lactobacillales</taxon>
        <taxon>Streptococcaceae</taxon>
        <taxon>Lactococcus</taxon>
    </lineage>
</organism>
<feature type="domain" description="PD-(D/E)XK endonuclease-like" evidence="10">
    <location>
        <begin position="749"/>
        <end position="1061"/>
    </location>
</feature>
<keyword evidence="3" id="KW-0227">DNA damage</keyword>
<feature type="domain" description="ATP-dependent helicase/deoxyribonuclease subunit B N-terminal" evidence="11">
    <location>
        <begin position="20"/>
        <end position="225"/>
    </location>
</feature>
<accession>A0ABV9JBI7</accession>
<dbReference type="PANTHER" id="PTHR30591">
    <property type="entry name" value="RECBCD ENZYME SUBUNIT RECC"/>
    <property type="match status" value="1"/>
</dbReference>
<evidence type="ECO:0000259" key="11">
    <source>
        <dbReference type="Pfam" id="PF21445"/>
    </source>
</evidence>
<keyword evidence="2" id="KW-0547">Nucleotide-binding</keyword>
<sequence length="1094" mass="126477">MEILTSEITQDLTAKLLKIAQKELKNQRKIYYIVPSSMSFEKEKEILERLSDGKDTAVFDLLVTRFKQLPYYFDKLEREDERVELSPVGISMLFRKVLKTFNKEQIPLYYSQQNMSGFLEMLVNLRAELLTANLSVEDLPDNPKNKELKLILTEFENQLLNNYANYSEFREFTENVSAGKFDNQLKNSVIIVDGYTRFSAEEELFLASVHDKVARFVVGTYADNQLSDIIYQNSLDMITRFRRKFQAKVLKNDGNAVKNVYSKLTDLVKQDSNFVIPDKKIELTKDDTEHFEIWQAENQTAEIEAVAMKIRQGIARGAKFKDFTVLVGDSSSYEISLKSIFDLYEIPYFYAQEEAMNQHPLIAFFESLYLIKKNNYRTDDVVNLLKTKVYNGVNFNQDTLDAFEYYVQKYKVQGRKNFSTEFLEIENQADVEKLRVELLGDTSPLQKFLTGNNQKTGQAWVNDLEDLIRDGKILEVVNQLYSLAEEENNHVLSSKHEQVWNLLLSTLSEFLSVFANQKLKILDFLDIILVGLKNAKYRQVPANVDVVNVKDYELVEPRTNKFVYAIGLSLTNFPRIKKNSTLLTEEERAEINENTTDDVFIEQLNVVNYNKNLLTVLSLINAASEKLVLSAPQIMANAQDEISPILELFVNHSDESVNKKITSVSLQGSLQYVGNERAMISIMGKIERELVLQEEKKGDKRAFWSSIFRLLAKDNSDFRNLLFNLDKDIEPVNLAVNTVNQIYSNDIYASVSSFERYYNCEYQYFVENTLGLEIFENIDINSKIVGNFFHEVFEKILKVSELTVGNFDDKLTTVLQEVNNEYARYFTRDARSRFTWANLEEIVRQTSVMLKKSVASTEINPLMTESSFGLPRSELGNFVIDKVNLRGRIDRVDQLFDESLGAIDYKSSQHSFKLQSAYDGLSLQFLTYLDVLRKAYPTHELWGALYLHIKNNSVELNSVNQLSDLNQLLNKDMSYEGLILDDKADNLKSKVDMIAVSRNNIYNNVEFENLLEINERHYKNAAERLKNGEITINPVMKRSEGMDKMGNVQGCKYCPLKSICRFEANRHMNKYTREISQKSRNEILQEIRTEVKNG</sequence>
<keyword evidence="6" id="KW-0269">Exonuclease</keyword>
<keyword evidence="5" id="KW-0347">Helicase</keyword>
<dbReference type="InterPro" id="IPR038726">
    <property type="entry name" value="PDDEXK_AddAB-type"/>
</dbReference>
<dbReference type="InterPro" id="IPR014141">
    <property type="entry name" value="DNA_helicase_suRexB"/>
</dbReference>
<gene>
    <name evidence="12" type="primary">rexB</name>
    <name evidence="12" type="ORF">ACFO26_01765</name>
</gene>
<evidence type="ECO:0000259" key="10">
    <source>
        <dbReference type="Pfam" id="PF12705"/>
    </source>
</evidence>
<dbReference type="EMBL" id="JBHSGD010000002">
    <property type="protein sequence ID" value="MFC4651637.1"/>
    <property type="molecule type" value="Genomic_DNA"/>
</dbReference>
<evidence type="ECO:0000256" key="5">
    <source>
        <dbReference type="ARBA" id="ARBA00022806"/>
    </source>
</evidence>
<keyword evidence="7" id="KW-0067">ATP-binding</keyword>
<evidence type="ECO:0000256" key="9">
    <source>
        <dbReference type="ARBA" id="ARBA00023204"/>
    </source>
</evidence>
<dbReference type="Gene3D" id="3.40.50.300">
    <property type="entry name" value="P-loop containing nucleotide triphosphate hydrolases"/>
    <property type="match status" value="3"/>
</dbReference>
<dbReference type="NCBIfam" id="TIGR02774">
    <property type="entry name" value="rexB_recomb"/>
    <property type="match status" value="1"/>
</dbReference>
<dbReference type="Pfam" id="PF12705">
    <property type="entry name" value="PDDEXK_1"/>
    <property type="match status" value="1"/>
</dbReference>
<evidence type="ECO:0000256" key="4">
    <source>
        <dbReference type="ARBA" id="ARBA00022801"/>
    </source>
</evidence>
<keyword evidence="13" id="KW-1185">Reference proteome</keyword>
<keyword evidence="4" id="KW-0378">Hydrolase</keyword>
<reference evidence="13" key="1">
    <citation type="journal article" date="2019" name="Int. J. Syst. Evol. Microbiol.">
        <title>The Global Catalogue of Microorganisms (GCM) 10K type strain sequencing project: providing services to taxonomists for standard genome sequencing and annotation.</title>
        <authorList>
            <consortium name="The Broad Institute Genomics Platform"/>
            <consortium name="The Broad Institute Genome Sequencing Center for Infectious Disease"/>
            <person name="Wu L."/>
            <person name="Ma J."/>
        </authorList>
    </citation>
    <scope>NUCLEOTIDE SEQUENCE [LARGE SCALE GENOMIC DNA]</scope>
    <source>
        <strain evidence="13">CCUG 63287</strain>
    </source>
</reference>
<dbReference type="Gene3D" id="3.90.320.10">
    <property type="match status" value="1"/>
</dbReference>
<evidence type="ECO:0000256" key="8">
    <source>
        <dbReference type="ARBA" id="ARBA00023125"/>
    </source>
</evidence>
<evidence type="ECO:0000313" key="13">
    <source>
        <dbReference type="Proteomes" id="UP001595987"/>
    </source>
</evidence>
<protein>
    <submittedName>
        <fullName evidence="12">ATP-dependent nuclease subunit B</fullName>
    </submittedName>
</protein>
<keyword evidence="1" id="KW-0540">Nuclease</keyword>
<evidence type="ECO:0000256" key="6">
    <source>
        <dbReference type="ARBA" id="ARBA00022839"/>
    </source>
</evidence>
<keyword evidence="9" id="KW-0234">DNA repair</keyword>
<keyword evidence="8" id="KW-0238">DNA-binding</keyword>